<protein>
    <recommendedName>
        <fullName evidence="6">Protein kinase domain-containing protein</fullName>
    </recommendedName>
</protein>
<dbReference type="GO" id="GO:0005524">
    <property type="term" value="F:ATP binding"/>
    <property type="evidence" value="ECO:0007669"/>
    <property type="project" value="UniProtKB-KW"/>
</dbReference>
<keyword evidence="5" id="KW-0067">ATP-binding</keyword>
<keyword evidence="1" id="KW-0723">Serine/threonine-protein kinase</keyword>
<comment type="caution">
    <text evidence="7">The sequence shown here is derived from an EMBL/GenBank/DDBJ whole genome shotgun (WGS) entry which is preliminary data.</text>
</comment>
<name>A0AAN9EHC2_CROPI</name>
<sequence>MLLAISYIYRSKRKFREKSTMLVEKKDEGEQEDLELPLFDLATIVNATNDFSIENKLGEGGFGPVYKGVLADGQEIAVKRLSTSSGQGVTEFKNEVILCTKLQHRNLVKIQLKVRFWTGLSVTTSCVQLLEHYSIFIKILDCESYTET</sequence>
<dbReference type="Proteomes" id="UP001372338">
    <property type="component" value="Unassembled WGS sequence"/>
</dbReference>
<feature type="domain" description="Protein kinase" evidence="6">
    <location>
        <begin position="51"/>
        <end position="148"/>
    </location>
</feature>
<dbReference type="PANTHER" id="PTHR27002:SF932">
    <property type="entry name" value="RECEPTOR-LIKE SERINE_THREONINE-PROTEIN KINASE"/>
    <property type="match status" value="1"/>
</dbReference>
<dbReference type="Gene3D" id="3.30.200.20">
    <property type="entry name" value="Phosphorylase Kinase, domain 1"/>
    <property type="match status" value="1"/>
</dbReference>
<accession>A0AAN9EHC2</accession>
<evidence type="ECO:0000256" key="1">
    <source>
        <dbReference type="ARBA" id="ARBA00022527"/>
    </source>
</evidence>
<keyword evidence="4" id="KW-0418">Kinase</keyword>
<dbReference type="PROSITE" id="PS50011">
    <property type="entry name" value="PROTEIN_KINASE_DOM"/>
    <property type="match status" value="1"/>
</dbReference>
<evidence type="ECO:0000256" key="4">
    <source>
        <dbReference type="ARBA" id="ARBA00022777"/>
    </source>
</evidence>
<evidence type="ECO:0000313" key="7">
    <source>
        <dbReference type="EMBL" id="KAK7257263.1"/>
    </source>
</evidence>
<evidence type="ECO:0000259" key="6">
    <source>
        <dbReference type="PROSITE" id="PS50011"/>
    </source>
</evidence>
<evidence type="ECO:0000256" key="2">
    <source>
        <dbReference type="ARBA" id="ARBA00022679"/>
    </source>
</evidence>
<organism evidence="7 8">
    <name type="scientific">Crotalaria pallida</name>
    <name type="common">Smooth rattlebox</name>
    <name type="synonym">Crotalaria striata</name>
    <dbReference type="NCBI Taxonomy" id="3830"/>
    <lineage>
        <taxon>Eukaryota</taxon>
        <taxon>Viridiplantae</taxon>
        <taxon>Streptophyta</taxon>
        <taxon>Embryophyta</taxon>
        <taxon>Tracheophyta</taxon>
        <taxon>Spermatophyta</taxon>
        <taxon>Magnoliopsida</taxon>
        <taxon>eudicotyledons</taxon>
        <taxon>Gunneridae</taxon>
        <taxon>Pentapetalae</taxon>
        <taxon>rosids</taxon>
        <taxon>fabids</taxon>
        <taxon>Fabales</taxon>
        <taxon>Fabaceae</taxon>
        <taxon>Papilionoideae</taxon>
        <taxon>50 kb inversion clade</taxon>
        <taxon>genistoids sensu lato</taxon>
        <taxon>core genistoids</taxon>
        <taxon>Crotalarieae</taxon>
        <taxon>Crotalaria</taxon>
    </lineage>
</organism>
<evidence type="ECO:0000313" key="8">
    <source>
        <dbReference type="Proteomes" id="UP001372338"/>
    </source>
</evidence>
<keyword evidence="2" id="KW-0808">Transferase</keyword>
<dbReference type="AlphaFoldDB" id="A0AAN9EHC2"/>
<dbReference type="Pfam" id="PF07714">
    <property type="entry name" value="PK_Tyr_Ser-Thr"/>
    <property type="match status" value="1"/>
</dbReference>
<keyword evidence="8" id="KW-1185">Reference proteome</keyword>
<dbReference type="PANTHER" id="PTHR27002">
    <property type="entry name" value="RECEPTOR-LIKE SERINE/THREONINE-PROTEIN KINASE SD1-8"/>
    <property type="match status" value="1"/>
</dbReference>
<keyword evidence="3" id="KW-0547">Nucleotide-binding</keyword>
<dbReference type="InterPro" id="IPR001245">
    <property type="entry name" value="Ser-Thr/Tyr_kinase_cat_dom"/>
</dbReference>
<dbReference type="SUPFAM" id="SSF56112">
    <property type="entry name" value="Protein kinase-like (PK-like)"/>
    <property type="match status" value="1"/>
</dbReference>
<gene>
    <name evidence="7" type="ORF">RIF29_31111</name>
</gene>
<dbReference type="GO" id="GO:0005886">
    <property type="term" value="C:plasma membrane"/>
    <property type="evidence" value="ECO:0007669"/>
    <property type="project" value="TreeGrafter"/>
</dbReference>
<evidence type="ECO:0000256" key="5">
    <source>
        <dbReference type="ARBA" id="ARBA00022840"/>
    </source>
</evidence>
<dbReference type="InterPro" id="IPR000719">
    <property type="entry name" value="Prot_kinase_dom"/>
</dbReference>
<dbReference type="InterPro" id="IPR011009">
    <property type="entry name" value="Kinase-like_dom_sf"/>
</dbReference>
<dbReference type="EMBL" id="JAYWIO010000006">
    <property type="protein sequence ID" value="KAK7257263.1"/>
    <property type="molecule type" value="Genomic_DNA"/>
</dbReference>
<dbReference type="GO" id="GO:0004674">
    <property type="term" value="F:protein serine/threonine kinase activity"/>
    <property type="evidence" value="ECO:0007669"/>
    <property type="project" value="UniProtKB-KW"/>
</dbReference>
<proteinExistence type="predicted"/>
<evidence type="ECO:0000256" key="3">
    <source>
        <dbReference type="ARBA" id="ARBA00022741"/>
    </source>
</evidence>
<reference evidence="7 8" key="1">
    <citation type="submission" date="2024-01" db="EMBL/GenBank/DDBJ databases">
        <title>The genomes of 5 underutilized Papilionoideae crops provide insights into root nodulation and disease resistanc.</title>
        <authorList>
            <person name="Yuan L."/>
        </authorList>
    </citation>
    <scope>NUCLEOTIDE SEQUENCE [LARGE SCALE GENOMIC DNA]</scope>
    <source>
        <strain evidence="7">ZHUSHIDOU_FW_LH</strain>
        <tissue evidence="7">Leaf</tissue>
    </source>
</reference>